<sequence>MSVLQESLIKILKQNDVGDLCVGFETLCYEVHCEECPYGSEENKQQLIKELQND</sequence>
<evidence type="ECO:0000313" key="2">
    <source>
        <dbReference type="Proteomes" id="UP000317418"/>
    </source>
</evidence>
<protein>
    <submittedName>
        <fullName evidence="1">Uncharacterized protein</fullName>
    </submittedName>
</protein>
<accession>A0A514CY24</accession>
<name>A0A514CY24_9CAUD</name>
<dbReference type="Proteomes" id="UP000317418">
    <property type="component" value="Segment"/>
</dbReference>
<keyword evidence="2" id="KW-1185">Reference proteome</keyword>
<reference evidence="1 2" key="1">
    <citation type="submission" date="2017-11" db="EMBL/GenBank/DDBJ databases">
        <title>Genomic and ecogenomic characterisation of Proteus mirabilis bacteriophage supports development of cocktails for phage therapy.</title>
        <authorList>
            <person name="Alves D.R."/>
            <person name="Nzakizwanayo J."/>
            <person name="Dedi C."/>
            <person name="Olympiou C."/>
            <person name="Hanin A."/>
            <person name="Kot W."/>
            <person name="Hansen L."/>
            <person name="Gahan C."/>
            <person name="Schellenberge P."/>
            <person name="Ogilvie L.A."/>
            <person name="Jones B.V."/>
        </authorList>
    </citation>
    <scope>NUCLEOTIDE SEQUENCE [LARGE SCALE GENOMIC DNA]</scope>
</reference>
<evidence type="ECO:0000313" key="1">
    <source>
        <dbReference type="EMBL" id="QDH85412.1"/>
    </source>
</evidence>
<proteinExistence type="predicted"/>
<dbReference type="EMBL" id="MG575418">
    <property type="protein sequence ID" value="QDH85412.1"/>
    <property type="molecule type" value="Genomic_DNA"/>
</dbReference>
<organism evidence="1 2">
    <name type="scientific">Proteus phage vB_PmiP_RS1pmA</name>
    <dbReference type="NCBI Taxonomy" id="2250312"/>
    <lineage>
        <taxon>Viruses</taxon>
        <taxon>Duplodnaviria</taxon>
        <taxon>Heunggongvirae</taxon>
        <taxon>Uroviricota</taxon>
        <taxon>Caudoviricetes</taxon>
        <taxon>Autographivirales</taxon>
        <taxon>Autoscriptoviridae</taxon>
        <taxon>Slopekvirinae</taxon>
        <taxon>Novosibovirus</taxon>
        <taxon>Novosibovirus RS1pmA</taxon>
    </lineage>
</organism>